<dbReference type="AlphaFoldDB" id="A0A8S1E1I0"/>
<reference evidence="1 2" key="1">
    <citation type="submission" date="2020-04" db="EMBL/GenBank/DDBJ databases">
        <authorList>
            <person name="Alioto T."/>
            <person name="Alioto T."/>
            <person name="Gomez Garrido J."/>
        </authorList>
    </citation>
    <scope>NUCLEOTIDE SEQUENCE [LARGE SCALE GENOMIC DNA]</scope>
</reference>
<proteinExistence type="predicted"/>
<dbReference type="Proteomes" id="UP000494165">
    <property type="component" value="Unassembled WGS sequence"/>
</dbReference>
<name>A0A8S1E1I0_9INSE</name>
<dbReference type="EMBL" id="CADEPI010000334">
    <property type="protein sequence ID" value="CAB3384026.1"/>
    <property type="molecule type" value="Genomic_DNA"/>
</dbReference>
<evidence type="ECO:0000313" key="1">
    <source>
        <dbReference type="EMBL" id="CAB3384026.1"/>
    </source>
</evidence>
<comment type="caution">
    <text evidence="1">The sequence shown here is derived from an EMBL/GenBank/DDBJ whole genome shotgun (WGS) entry which is preliminary data.</text>
</comment>
<evidence type="ECO:0000313" key="2">
    <source>
        <dbReference type="Proteomes" id="UP000494165"/>
    </source>
</evidence>
<keyword evidence="2" id="KW-1185">Reference proteome</keyword>
<accession>A0A8S1E1I0</accession>
<sequence length="85" mass="9217">MCSWMALGRKYAKNILYGLLQKGGQSSAGCSFSLSNWTAPSAVGRSQTRHSPRNCKAVEHPLGAKTAIIYHAKRRPPEKGVSLDS</sequence>
<gene>
    <name evidence="1" type="ORF">CLODIP_2_CD10284</name>
</gene>
<organism evidence="1 2">
    <name type="scientific">Cloeon dipterum</name>
    <dbReference type="NCBI Taxonomy" id="197152"/>
    <lineage>
        <taxon>Eukaryota</taxon>
        <taxon>Metazoa</taxon>
        <taxon>Ecdysozoa</taxon>
        <taxon>Arthropoda</taxon>
        <taxon>Hexapoda</taxon>
        <taxon>Insecta</taxon>
        <taxon>Pterygota</taxon>
        <taxon>Palaeoptera</taxon>
        <taxon>Ephemeroptera</taxon>
        <taxon>Pisciforma</taxon>
        <taxon>Baetidae</taxon>
        <taxon>Cloeon</taxon>
    </lineage>
</organism>
<protein>
    <submittedName>
        <fullName evidence="1">Uncharacterized protein</fullName>
    </submittedName>
</protein>